<dbReference type="Gene3D" id="1.10.3510.10">
    <property type="entry name" value="NMB0513-like"/>
    <property type="match status" value="1"/>
</dbReference>
<name>A0A121Q7L8_NEIME</name>
<reference evidence="2 4" key="2">
    <citation type="submission" date="2016-02" db="EMBL/GenBank/DDBJ databases">
        <authorList>
            <consortium name="Pathogen Informatics"/>
        </authorList>
    </citation>
    <scope>NUCLEOTIDE SEQUENCE [LARGE SCALE GENOMIC DNA]</scope>
    <source>
        <strain evidence="2 4">2842STDY5881531</strain>
    </source>
</reference>
<dbReference type="AlphaFoldDB" id="A0A121Q7L8"/>
<reference evidence="3" key="4">
    <citation type="submission" date="2017-09" db="EMBL/GenBank/DDBJ databases">
        <authorList>
            <person name="Kretz C."/>
            <person name="Retchless A."/>
            <person name="Wang X."/>
        </authorList>
    </citation>
    <scope>NUCLEOTIDE SEQUENCE</scope>
    <source>
        <strain evidence="3">M26503</strain>
    </source>
</reference>
<gene>
    <name evidence="3" type="ORF">CNQ34_05120</name>
    <name evidence="1" type="ORF">DE8555_0188</name>
    <name evidence="2" type="ORF">ERS514851_00406</name>
</gene>
<sequence length="129" mass="15558">MNVKIKYNLLEYCEYLGGIFGVYKNYLNMDIKDPNLKIRFFDFLEELLSDGVIELCDYRENPPKILTGSPKTQVDELRRIWPDMEEMLLYFPDNPWFYVEHFWWGATCPIELTQLPKIEIYEEQMKQGK</sequence>
<dbReference type="EMBL" id="CP012393">
    <property type="protein sequence ID" value="ANW90761.1"/>
    <property type="molecule type" value="Genomic_DNA"/>
</dbReference>
<dbReference type="EMBL" id="FFEF01000002">
    <property type="protein sequence ID" value="CWT77699.1"/>
    <property type="molecule type" value="Genomic_DNA"/>
</dbReference>
<dbReference type="EMBL" id="NTLY01000002">
    <property type="protein sequence ID" value="PBJ87347.1"/>
    <property type="molecule type" value="Genomic_DNA"/>
</dbReference>
<reference evidence="3 6" key="3">
    <citation type="journal article" date="2017" name="Clin. Infect. Dis.">
        <title>Increased Risk for Meningococcal Disease among Men who have Sex with Men in the United States, 2012-2015.</title>
        <authorList>
            <person name="Folaranmi T.A."/>
            <person name="Kretz C.B."/>
            <person name="Kamiya H."/>
            <person name="MacNeil J.R."/>
            <person name="Whaley M.J."/>
            <person name="Blain A."/>
            <person name="Antwi M."/>
            <person name="Dorsinville M."/>
            <person name="Pacilli M."/>
            <person name="Smith S."/>
            <person name="Civen R."/>
            <person name="Ngo V."/>
            <person name="Winter K."/>
            <person name="Harriman K."/>
            <person name="Wang X."/>
            <person name="Bowen V.B."/>
            <person name="Patel M."/>
            <person name="Martin S."/>
            <person name="Misegades L."/>
            <person name="Meyer S.A."/>
        </authorList>
    </citation>
    <scope>NUCLEOTIDE SEQUENCE [LARGE SCALE GENOMIC DNA]</scope>
    <source>
        <strain evidence="3 6">M26503</strain>
    </source>
</reference>
<dbReference type="Proteomes" id="UP000069876">
    <property type="component" value="Unassembled WGS sequence"/>
</dbReference>
<evidence type="ECO:0000313" key="5">
    <source>
        <dbReference type="Proteomes" id="UP000092966"/>
    </source>
</evidence>
<organism evidence="2 4">
    <name type="scientific">Neisseria meningitidis</name>
    <dbReference type="NCBI Taxonomy" id="487"/>
    <lineage>
        <taxon>Bacteria</taxon>
        <taxon>Pseudomonadati</taxon>
        <taxon>Pseudomonadota</taxon>
        <taxon>Betaproteobacteria</taxon>
        <taxon>Neisseriales</taxon>
        <taxon>Neisseriaceae</taxon>
        <taxon>Neisseria</taxon>
    </lineage>
</organism>
<evidence type="ECO:0000313" key="3">
    <source>
        <dbReference type="EMBL" id="PBJ87347.1"/>
    </source>
</evidence>
<proteinExistence type="predicted"/>
<protein>
    <submittedName>
        <fullName evidence="2">Uncharacterized protein conserved in bacteria</fullName>
    </submittedName>
</protein>
<evidence type="ECO:0000313" key="4">
    <source>
        <dbReference type="Proteomes" id="UP000069876"/>
    </source>
</evidence>
<dbReference type="Proteomes" id="UP000217930">
    <property type="component" value="Unassembled WGS sequence"/>
</dbReference>
<evidence type="ECO:0000313" key="1">
    <source>
        <dbReference type="EMBL" id="ANW90761.1"/>
    </source>
</evidence>
<dbReference type="Proteomes" id="UP000092966">
    <property type="component" value="Chromosome"/>
</dbReference>
<reference evidence="1 5" key="1">
    <citation type="submission" date="2015-07" db="EMBL/GenBank/DDBJ databases">
        <title>Comparative genome sequencing reveals within-host evolution of Neisseria meningitidis during.</title>
        <authorList>
            <person name="Klughammer J."/>
            <person name="Dittrich M."/>
            <person name="Mueller T."/>
            <person name="Blom J."/>
            <person name="Goesmann A."/>
            <person name="Vogel U."/>
            <person name="Frosch M."/>
            <person name="Bock C."/>
            <person name="Schoen C."/>
        </authorList>
    </citation>
    <scope>NUCLEOTIDE SEQUENCE [LARGE SCALE GENOMIC DNA]</scope>
    <source>
        <strain evidence="1 5">DE8555</strain>
    </source>
</reference>
<dbReference type="InterPro" id="IPR023138">
    <property type="entry name" value="NMB0513-like_sf"/>
</dbReference>
<accession>A0A121Q7L8</accession>
<dbReference type="SUPFAM" id="SSF160472">
    <property type="entry name" value="NMB0513-like"/>
    <property type="match status" value="1"/>
</dbReference>
<evidence type="ECO:0000313" key="2">
    <source>
        <dbReference type="EMBL" id="CWT77699.1"/>
    </source>
</evidence>
<dbReference type="RefSeq" id="WP_002216284.1">
    <property type="nucleotide sequence ID" value="NZ_CP007667.1"/>
</dbReference>
<evidence type="ECO:0000313" key="6">
    <source>
        <dbReference type="Proteomes" id="UP000217930"/>
    </source>
</evidence>